<dbReference type="PANTHER" id="PTHR47096:SF1">
    <property type="entry name" value="MISSHAPEN LIKE KINASE 1"/>
    <property type="match status" value="1"/>
</dbReference>
<evidence type="ECO:0000256" key="1">
    <source>
        <dbReference type="ARBA" id="ARBA00008874"/>
    </source>
</evidence>
<evidence type="ECO:0000313" key="8">
    <source>
        <dbReference type="EMBL" id="KAL3091649.1"/>
    </source>
</evidence>
<keyword evidence="4" id="KW-0808">Transferase</keyword>
<comment type="caution">
    <text evidence="8">The sequence shown here is derived from an EMBL/GenBank/DDBJ whole genome shotgun (WGS) entry which is preliminary data.</text>
</comment>
<evidence type="ECO:0000256" key="3">
    <source>
        <dbReference type="ARBA" id="ARBA00022527"/>
    </source>
</evidence>
<evidence type="ECO:0000256" key="5">
    <source>
        <dbReference type="ARBA" id="ARBA00022777"/>
    </source>
</evidence>
<dbReference type="InterPro" id="IPR001180">
    <property type="entry name" value="CNH_dom"/>
</dbReference>
<dbReference type="Gene3D" id="3.30.230.10">
    <property type="match status" value="1"/>
</dbReference>
<accession>A0ABD2JLZ7</accession>
<dbReference type="GO" id="GO:0004674">
    <property type="term" value="F:protein serine/threonine kinase activity"/>
    <property type="evidence" value="ECO:0007669"/>
    <property type="project" value="UniProtKB-KW"/>
</dbReference>
<reference evidence="8 9" key="1">
    <citation type="submission" date="2024-10" db="EMBL/GenBank/DDBJ databases">
        <authorList>
            <person name="Kim D."/>
        </authorList>
    </citation>
    <scope>NUCLEOTIDE SEQUENCE [LARGE SCALE GENOMIC DNA]</scope>
    <source>
        <strain evidence="8">BH-2024</strain>
    </source>
</reference>
<evidence type="ECO:0000256" key="4">
    <source>
        <dbReference type="ARBA" id="ARBA00022679"/>
    </source>
</evidence>
<dbReference type="Pfam" id="PF00780">
    <property type="entry name" value="CNH"/>
    <property type="match status" value="1"/>
</dbReference>
<dbReference type="InterPro" id="IPR051700">
    <property type="entry name" value="STE20_Ser-Thr_kinase"/>
</dbReference>
<protein>
    <recommendedName>
        <fullName evidence="2">non-specific serine/threonine protein kinase</fullName>
        <ecNumber evidence="2">2.7.11.1</ecNumber>
    </recommendedName>
</protein>
<dbReference type="InterPro" id="IPR020568">
    <property type="entry name" value="Ribosomal_Su5_D2-typ_SF"/>
</dbReference>
<dbReference type="SUPFAM" id="SSF54211">
    <property type="entry name" value="Ribosomal protein S5 domain 2-like"/>
    <property type="match status" value="1"/>
</dbReference>
<feature type="region of interest" description="Disordered" evidence="6">
    <location>
        <begin position="1"/>
        <end position="41"/>
    </location>
</feature>
<gene>
    <name evidence="8" type="ORF">niasHT_024231</name>
</gene>
<dbReference type="EC" id="2.7.11.1" evidence="2"/>
<comment type="similarity">
    <text evidence="1">Belongs to the protein kinase superfamily. STE Ser/Thr protein kinase family. STE20 subfamily.</text>
</comment>
<dbReference type="PANTHER" id="PTHR47096">
    <property type="entry name" value="MISSHAPEN LIKE KINASE 1"/>
    <property type="match status" value="1"/>
</dbReference>
<evidence type="ECO:0000259" key="7">
    <source>
        <dbReference type="SMART" id="SM00036"/>
    </source>
</evidence>
<name>A0ABD2JLZ7_9BILA</name>
<sequence length="533" mass="59599">MAGAEMDSRSLGGMVVHRHGKKPLSEVSGHGSSAIEDTPTEEQIVYVNRVAQVILRDEQRAEEEEEEEMVEDPVQTLKRPGQLNEAEGARKVIIGYFAGGGTALVRDSNEGPLAGAIHSDTVNRPGRMPNPNQVQVNVNPNSAASDGDAPEIRKYKKRFNLKSFPPKCTDTGLMLLDRSGQGKVYHLITRRRFDQMSVMEGQNILVTISGKKRRVRVYYLSWLKQKILRTEGVKAKRKSQAQKHGLCSVATDREKERMDKLRYERIKFLVIGIEDSISIYAWAPKPYNKFMAFKSFGQLSHAPVIVDLTIEENARLKVLYGSLAGFHAIDLDSASIYDIYSPQQVPIECNFGKQRNTTSFEEHNLPRDVPALHCGPSHFERRAKDGGGGNGLAIQTVSGIGKIVKIKIQAVRAHQNLRDLRIVGREMDDRLKDSLQRAFVFSKAACSRPNERRFFEEHKFTLTILPMVNRRAGGSFSAAASLGFLALAKRKRVDDSICVTGKVKKTPFASVRPFLCPFVRSAAVFFGTLRRFV</sequence>
<dbReference type="InterPro" id="IPR014721">
    <property type="entry name" value="Ribsml_uS5_D2-typ_fold_subgr"/>
</dbReference>
<dbReference type="SMART" id="SM00036">
    <property type="entry name" value="CNH"/>
    <property type="match status" value="1"/>
</dbReference>
<evidence type="ECO:0000256" key="6">
    <source>
        <dbReference type="SAM" id="MobiDB-lite"/>
    </source>
</evidence>
<feature type="domain" description="CNH" evidence="7">
    <location>
        <begin position="155"/>
        <end position="429"/>
    </location>
</feature>
<dbReference type="EMBL" id="JBICBT010000941">
    <property type="protein sequence ID" value="KAL3091649.1"/>
    <property type="molecule type" value="Genomic_DNA"/>
</dbReference>
<keyword evidence="5" id="KW-0418">Kinase</keyword>
<evidence type="ECO:0000313" key="9">
    <source>
        <dbReference type="Proteomes" id="UP001620626"/>
    </source>
</evidence>
<proteinExistence type="inferred from homology"/>
<keyword evidence="9" id="KW-1185">Reference proteome</keyword>
<dbReference type="Proteomes" id="UP001620626">
    <property type="component" value="Unassembled WGS sequence"/>
</dbReference>
<keyword evidence="3" id="KW-0723">Serine/threonine-protein kinase</keyword>
<organism evidence="8 9">
    <name type="scientific">Heterodera trifolii</name>
    <dbReference type="NCBI Taxonomy" id="157864"/>
    <lineage>
        <taxon>Eukaryota</taxon>
        <taxon>Metazoa</taxon>
        <taxon>Ecdysozoa</taxon>
        <taxon>Nematoda</taxon>
        <taxon>Chromadorea</taxon>
        <taxon>Rhabditida</taxon>
        <taxon>Tylenchina</taxon>
        <taxon>Tylenchomorpha</taxon>
        <taxon>Tylenchoidea</taxon>
        <taxon>Heteroderidae</taxon>
        <taxon>Heteroderinae</taxon>
        <taxon>Heterodera</taxon>
    </lineage>
</organism>
<dbReference type="AlphaFoldDB" id="A0ABD2JLZ7"/>
<evidence type="ECO:0000256" key="2">
    <source>
        <dbReference type="ARBA" id="ARBA00012513"/>
    </source>
</evidence>